<feature type="domain" description="NAD-dependent epimerase/dehydratase" evidence="2">
    <location>
        <begin position="12"/>
        <end position="225"/>
    </location>
</feature>
<organism evidence="3 4">
    <name type="scientific">Rossellomorea vietnamensis</name>
    <dbReference type="NCBI Taxonomy" id="218284"/>
    <lineage>
        <taxon>Bacteria</taxon>
        <taxon>Bacillati</taxon>
        <taxon>Bacillota</taxon>
        <taxon>Bacilli</taxon>
        <taxon>Bacillales</taxon>
        <taxon>Bacillaceae</taxon>
        <taxon>Rossellomorea</taxon>
    </lineage>
</organism>
<comment type="caution">
    <text evidence="3">The sequence shown here is derived from an EMBL/GenBank/DDBJ whole genome shotgun (WGS) entry which is preliminary data.</text>
</comment>
<evidence type="ECO:0000256" key="1">
    <source>
        <dbReference type="SAM" id="MobiDB-lite"/>
    </source>
</evidence>
<dbReference type="SUPFAM" id="SSF51735">
    <property type="entry name" value="NAD(P)-binding Rossmann-fold domains"/>
    <property type="match status" value="1"/>
</dbReference>
<dbReference type="EMBL" id="VTEH01000019">
    <property type="protein sequence ID" value="TYR73340.1"/>
    <property type="molecule type" value="Genomic_DNA"/>
</dbReference>
<gene>
    <name evidence="3" type="ORF">FZC79_18990</name>
</gene>
<reference evidence="3 4" key="1">
    <citation type="submission" date="2019-08" db="EMBL/GenBank/DDBJ databases">
        <title>Bacillus genomes from the desert of Cuatro Cienegas, Coahuila.</title>
        <authorList>
            <person name="Olmedo-Alvarez G."/>
        </authorList>
    </citation>
    <scope>NUCLEOTIDE SEQUENCE [LARGE SCALE GENOMIC DNA]</scope>
    <source>
        <strain evidence="3 4">CH40_1T</strain>
    </source>
</reference>
<evidence type="ECO:0000313" key="3">
    <source>
        <dbReference type="EMBL" id="TYR73340.1"/>
    </source>
</evidence>
<dbReference type="Pfam" id="PF01370">
    <property type="entry name" value="Epimerase"/>
    <property type="match status" value="1"/>
</dbReference>
<feature type="region of interest" description="Disordered" evidence="1">
    <location>
        <begin position="117"/>
        <end position="136"/>
    </location>
</feature>
<evidence type="ECO:0000259" key="2">
    <source>
        <dbReference type="Pfam" id="PF01370"/>
    </source>
</evidence>
<dbReference type="PANTHER" id="PTHR43245:SF13">
    <property type="entry name" value="UDP-D-APIOSE_UDP-D-XYLOSE SYNTHASE 2"/>
    <property type="match status" value="1"/>
</dbReference>
<evidence type="ECO:0000313" key="4">
    <source>
        <dbReference type="Proteomes" id="UP000323317"/>
    </source>
</evidence>
<protein>
    <submittedName>
        <fullName evidence="3">NAD-dependent epimerase/dehydratase family protein</fullName>
    </submittedName>
</protein>
<proteinExistence type="predicted"/>
<dbReference type="PANTHER" id="PTHR43245">
    <property type="entry name" value="BIFUNCTIONAL POLYMYXIN RESISTANCE PROTEIN ARNA"/>
    <property type="match status" value="1"/>
</dbReference>
<dbReference type="Gene3D" id="3.40.50.720">
    <property type="entry name" value="NAD(P)-binding Rossmann-like Domain"/>
    <property type="match status" value="1"/>
</dbReference>
<dbReference type="InterPro" id="IPR050177">
    <property type="entry name" value="Lipid_A_modif_metabolic_enz"/>
</dbReference>
<dbReference type="AlphaFoldDB" id="A0A5D4K9F2"/>
<name>A0A5D4K9F2_9BACI</name>
<dbReference type="Proteomes" id="UP000323317">
    <property type="component" value="Unassembled WGS sequence"/>
</dbReference>
<dbReference type="InterPro" id="IPR036291">
    <property type="entry name" value="NAD(P)-bd_dom_sf"/>
</dbReference>
<sequence length="349" mass="39029">MRKSRGGEAMKILLLGGTSFLGKHIAQSALSKGHELTLFNRGKTNPHLFPEAEKLIGDRESGDLRALEKGEWDVVIDTSGYTPGKVEKTASLLKERVSRYIFISSISVYKSFQSGEAREEDETGSLDNPDTEEVNGETYGPLKALCEERLEKILPGKVLTIRPGLIVGPDDTTDRFTYWVKRFSEGGEVLVPGSKERVIQWIDVRDLSQWIILMAEDGETGTYNVTGPKQGYSMKEFVEDLTLIAPSGTEAAWVEDTFLVERDITPFTQLPLWIPVNEQYPDGFILADYSRSLNKGLVLRHPRETIEDTLAWFKAYGSDDLKAGLAKEVEASLLQSRAIVDQPRNDIQK</sequence>
<dbReference type="InterPro" id="IPR001509">
    <property type="entry name" value="Epimerase_deHydtase"/>
</dbReference>
<accession>A0A5D4K9F2</accession>
<feature type="compositionally biased region" description="Acidic residues" evidence="1">
    <location>
        <begin position="118"/>
        <end position="135"/>
    </location>
</feature>